<proteinExistence type="predicted"/>
<gene>
    <name evidence="2" type="ORF">QOZ88_11485</name>
</gene>
<evidence type="ECO:0000256" key="1">
    <source>
        <dbReference type="SAM" id="Phobius"/>
    </source>
</evidence>
<evidence type="ECO:0000313" key="2">
    <source>
        <dbReference type="EMBL" id="MDP5183262.1"/>
    </source>
</evidence>
<comment type="caution">
    <text evidence="2">The sequence shown here is derived from an EMBL/GenBank/DDBJ whole genome shotgun (WGS) entry which is preliminary data.</text>
</comment>
<organism evidence="2 3">
    <name type="scientific">Blastococcus carthaginiensis</name>
    <dbReference type="NCBI Taxonomy" id="3050034"/>
    <lineage>
        <taxon>Bacteria</taxon>
        <taxon>Bacillati</taxon>
        <taxon>Actinomycetota</taxon>
        <taxon>Actinomycetes</taxon>
        <taxon>Geodermatophilales</taxon>
        <taxon>Geodermatophilaceae</taxon>
        <taxon>Blastococcus</taxon>
    </lineage>
</organism>
<keyword evidence="1" id="KW-0472">Membrane</keyword>
<keyword evidence="1" id="KW-0812">Transmembrane</keyword>
<keyword evidence="1" id="KW-1133">Transmembrane helix</keyword>
<dbReference type="EMBL" id="JASNFN010000012">
    <property type="protein sequence ID" value="MDP5183262.1"/>
    <property type="molecule type" value="Genomic_DNA"/>
</dbReference>
<feature type="transmembrane region" description="Helical" evidence="1">
    <location>
        <begin position="75"/>
        <end position="96"/>
    </location>
</feature>
<keyword evidence="3" id="KW-1185">Reference proteome</keyword>
<feature type="transmembrane region" description="Helical" evidence="1">
    <location>
        <begin position="108"/>
        <end position="130"/>
    </location>
</feature>
<name>A0ABT9ICI1_9ACTN</name>
<evidence type="ECO:0008006" key="4">
    <source>
        <dbReference type="Google" id="ProtNLM"/>
    </source>
</evidence>
<evidence type="ECO:0000313" key="3">
    <source>
        <dbReference type="Proteomes" id="UP001233673"/>
    </source>
</evidence>
<reference evidence="3" key="1">
    <citation type="submission" date="2023-05" db="EMBL/GenBank/DDBJ databases">
        <title>Draft genome of Pseudofrankia sp. BMG5.37.</title>
        <authorList>
            <person name="Gtari M."/>
            <person name="Ghodhbane F."/>
            <person name="Sbissi I."/>
        </authorList>
    </citation>
    <scope>NUCLEOTIDE SEQUENCE [LARGE SCALE GENOMIC DNA]</scope>
    <source>
        <strain evidence="3">BMG 814</strain>
    </source>
</reference>
<dbReference type="Proteomes" id="UP001233673">
    <property type="component" value="Unassembled WGS sequence"/>
</dbReference>
<feature type="transmembrane region" description="Helical" evidence="1">
    <location>
        <begin position="136"/>
        <end position="160"/>
    </location>
</feature>
<accession>A0ABT9ICI1</accession>
<feature type="transmembrane region" description="Helical" evidence="1">
    <location>
        <begin position="172"/>
        <end position="201"/>
    </location>
</feature>
<sequence length="223" mass="23752">MQTNVPPSDTARAVGRATFAAAVAGTVLAPLHALSRYATADGAEDLEGPLVRAWAEPATDLVAPLLTWSDPDTVYLSYGKLWLPVLVVVTICAVLVRRRRAPDGLERWAWPIALTGYALATAALLGQYWTPWLDESFVFLGVPGLLASLAGSTLLGVALLRRGFRPRATGWLLALWLPAVVAISTVMALGAALLPMVWAWALASRSLDAERTVPAPVDAGPRH</sequence>
<protein>
    <recommendedName>
        <fullName evidence="4">DUF2029 domain-containing protein</fullName>
    </recommendedName>
</protein>
<dbReference type="RefSeq" id="WP_305999906.1">
    <property type="nucleotide sequence ID" value="NZ_JASNFN010000012.1"/>
</dbReference>